<proteinExistence type="predicted"/>
<dbReference type="EMBL" id="CM045772">
    <property type="protein sequence ID" value="KAI7985294.1"/>
    <property type="molecule type" value="Genomic_DNA"/>
</dbReference>
<organism evidence="1 2">
    <name type="scientific">Camellia lanceoleosa</name>
    <dbReference type="NCBI Taxonomy" id="1840588"/>
    <lineage>
        <taxon>Eukaryota</taxon>
        <taxon>Viridiplantae</taxon>
        <taxon>Streptophyta</taxon>
        <taxon>Embryophyta</taxon>
        <taxon>Tracheophyta</taxon>
        <taxon>Spermatophyta</taxon>
        <taxon>Magnoliopsida</taxon>
        <taxon>eudicotyledons</taxon>
        <taxon>Gunneridae</taxon>
        <taxon>Pentapetalae</taxon>
        <taxon>asterids</taxon>
        <taxon>Ericales</taxon>
        <taxon>Theaceae</taxon>
        <taxon>Camellia</taxon>
    </lineage>
</organism>
<accession>A0ACC0FAL0</accession>
<comment type="caution">
    <text evidence="1">The sequence shown here is derived from an EMBL/GenBank/DDBJ whole genome shotgun (WGS) entry which is preliminary data.</text>
</comment>
<evidence type="ECO:0000313" key="1">
    <source>
        <dbReference type="EMBL" id="KAI7985294.1"/>
    </source>
</evidence>
<name>A0ACC0FAL0_9ERIC</name>
<protein>
    <submittedName>
        <fullName evidence="1">Cysteine-rich receptor-like protein kinase 8</fullName>
    </submittedName>
</protein>
<reference evidence="1 2" key="1">
    <citation type="journal article" date="2022" name="Plant J.">
        <title>Chromosome-level genome of Camellia lanceoleosa provides a valuable resource for understanding genome evolution and self-incompatibility.</title>
        <authorList>
            <person name="Gong W."/>
            <person name="Xiao S."/>
            <person name="Wang L."/>
            <person name="Liao Z."/>
            <person name="Chang Y."/>
            <person name="Mo W."/>
            <person name="Hu G."/>
            <person name="Li W."/>
            <person name="Zhao G."/>
            <person name="Zhu H."/>
            <person name="Hu X."/>
            <person name="Ji K."/>
            <person name="Xiang X."/>
            <person name="Song Q."/>
            <person name="Yuan D."/>
            <person name="Jin S."/>
            <person name="Zhang L."/>
        </authorList>
    </citation>
    <scope>NUCLEOTIDE SEQUENCE [LARGE SCALE GENOMIC DNA]</scope>
    <source>
        <strain evidence="1">SQ_2022a</strain>
    </source>
</reference>
<evidence type="ECO:0000313" key="2">
    <source>
        <dbReference type="Proteomes" id="UP001060215"/>
    </source>
</evidence>
<gene>
    <name evidence="1" type="ORF">LOK49_LG14G00196</name>
</gene>
<keyword evidence="2" id="KW-1185">Reference proteome</keyword>
<sequence>MLINACMRFLFGFCGCLEKRLRLGGDGGGGEEEGGGESSDLFFELRTLQVATNFFSELNQLGHGGFGPVYKGLMPNGQEVAVKKLSLNSRQGLREFTNEVKLLLKIQHKNLVTLLGCCAEGPEKMLVYEYLPNKSLDYFLFDKTKSPSLDWSKRFQIVTGIARGLLYLHEEAPERIIHRDIKASNILLDEQLNPKISDFGLARLFPGEDTHVNTFRISGTHGYMAPEYAIHGYLSVKTDVFSFGVLVLEIVSGRKNHAKELGGERADLLNYTWTLFQARKTLELVDPSLAKYIPDEAAMCIQLGLLCCQASVQDRPDMNSVHLMLSSDSFTLAKPGKPGIQGRKGQWNTTTTSAAFSNTNPGSTNTATTRVSGGSSFVEEFSRNSISYSSMDEGR</sequence>
<dbReference type="Proteomes" id="UP001060215">
    <property type="component" value="Chromosome 15"/>
</dbReference>